<dbReference type="EMBL" id="AP031322">
    <property type="protein sequence ID" value="BFH73920.1"/>
    <property type="molecule type" value="Genomic_DNA"/>
</dbReference>
<dbReference type="InterPro" id="IPR029062">
    <property type="entry name" value="Class_I_gatase-like"/>
</dbReference>
<evidence type="ECO:0000259" key="1">
    <source>
        <dbReference type="Pfam" id="PF00117"/>
    </source>
</evidence>
<protein>
    <submittedName>
        <fullName evidence="2">Type 1 glutamine amidotransferase</fullName>
    </submittedName>
</protein>
<dbReference type="AlphaFoldDB" id="A0AAT9GT73"/>
<sequence length="215" mass="24533">MNPMFLGIINYPIEGLGSIKEILEEKGYVVREKLATEISENEEFEGLIIMGGPMGVYESDRYPFLNVEMKLIRKSIDEGKPVLGVCLGSQLISASLGGEIKPGHFGPEIGIYDVYTLSDFEMLGKKIQVFQWHGDTFTLPKGSTLLAYSEKYFQAFKYKTALAIQFHVEVNSKMIEEWVKAYHGDTKLVEDVKEKEEEFRKLAEKIINYWLRGKT</sequence>
<proteinExistence type="predicted"/>
<dbReference type="InterPro" id="IPR017926">
    <property type="entry name" value="GATASE"/>
</dbReference>
<dbReference type="GO" id="GO:0005829">
    <property type="term" value="C:cytosol"/>
    <property type="evidence" value="ECO:0007669"/>
    <property type="project" value="TreeGrafter"/>
</dbReference>
<keyword evidence="2" id="KW-0315">Glutamine amidotransferase</keyword>
<dbReference type="InterPro" id="IPR044992">
    <property type="entry name" value="ChyE-like"/>
</dbReference>
<organism evidence="2">
    <name type="scientific">Sulfurisphaera javensis</name>
    <dbReference type="NCBI Taxonomy" id="2049879"/>
    <lineage>
        <taxon>Archaea</taxon>
        <taxon>Thermoproteota</taxon>
        <taxon>Thermoprotei</taxon>
        <taxon>Sulfolobales</taxon>
        <taxon>Sulfolobaceae</taxon>
        <taxon>Sulfurisphaera</taxon>
    </lineage>
</organism>
<dbReference type="CDD" id="cd01741">
    <property type="entry name" value="GATase1_1"/>
    <property type="match status" value="1"/>
</dbReference>
<feature type="domain" description="Glutamine amidotransferase" evidence="1">
    <location>
        <begin position="36"/>
        <end position="173"/>
    </location>
</feature>
<dbReference type="SUPFAM" id="SSF52317">
    <property type="entry name" value="Class I glutamine amidotransferase-like"/>
    <property type="match status" value="1"/>
</dbReference>
<dbReference type="PANTHER" id="PTHR42695:SF5">
    <property type="entry name" value="GLUTAMINE AMIDOTRANSFERASE YLR126C-RELATED"/>
    <property type="match status" value="1"/>
</dbReference>
<accession>A0AAT9GT73</accession>
<dbReference type="PROSITE" id="PS51273">
    <property type="entry name" value="GATASE_TYPE_1"/>
    <property type="match status" value="1"/>
</dbReference>
<reference evidence="2" key="1">
    <citation type="submission" date="2024-03" db="EMBL/GenBank/DDBJ databases">
        <title>Complete genome sequence of Sulfurisphaera javensis strain KD-1.</title>
        <authorList>
            <person name="Sakai H."/>
            <person name="Nur N."/>
            <person name="Suwanto A."/>
            <person name="Kurosawa N."/>
        </authorList>
    </citation>
    <scope>NUCLEOTIDE SEQUENCE</scope>
    <source>
        <strain evidence="2">KD-1</strain>
    </source>
</reference>
<gene>
    <name evidence="2" type="ORF">SJAV_18640</name>
</gene>
<dbReference type="KEGG" id="sjv:SJAV_18640"/>
<name>A0AAT9GT73_9CREN</name>
<evidence type="ECO:0000313" key="2">
    <source>
        <dbReference type="EMBL" id="BFH73920.1"/>
    </source>
</evidence>
<dbReference type="Gene3D" id="3.40.50.880">
    <property type="match status" value="1"/>
</dbReference>
<dbReference type="PANTHER" id="PTHR42695">
    <property type="entry name" value="GLUTAMINE AMIDOTRANSFERASE YLR126C-RELATED"/>
    <property type="match status" value="1"/>
</dbReference>
<dbReference type="Pfam" id="PF00117">
    <property type="entry name" value="GATase"/>
    <property type="match status" value="1"/>
</dbReference>